<protein>
    <submittedName>
        <fullName evidence="1">Uncharacterized protein</fullName>
    </submittedName>
</protein>
<sequence>MIRTNDQQFWRYAAADPDTNDLLHLRLFSTATIALTEIFPENSDRNTTSNPTYFWSIALNTSNLRWPEQHFNFKLNTIVQSEDSRLNFELSISIWGEEIAYIELLFCEPLFIRIPSHCFQSVPVRFDAIGPIVITHYFPRPLHFAMKPWQRILQRSRVSDSLEAQFLCFVERFIEFLCYPRVLFINIRAQDDCMHNGEMPCLLVIFSLDVPEIGKQANDRFSIERRRRSGCD</sequence>
<accession>A0A1H6JPS4</accession>
<evidence type="ECO:0000313" key="1">
    <source>
        <dbReference type="EMBL" id="SEH64117.1"/>
    </source>
</evidence>
<dbReference type="Proteomes" id="UP000199215">
    <property type="component" value="Unassembled WGS sequence"/>
</dbReference>
<dbReference type="EMBL" id="FNWU01000018">
    <property type="protein sequence ID" value="SEH64117.1"/>
    <property type="molecule type" value="Genomic_DNA"/>
</dbReference>
<gene>
    <name evidence="1" type="ORF">SAMN05192561_11812</name>
</gene>
<reference evidence="1 2" key="1">
    <citation type="submission" date="2016-10" db="EMBL/GenBank/DDBJ databases">
        <authorList>
            <person name="de Groot N.N."/>
        </authorList>
    </citation>
    <scope>NUCLEOTIDE SEQUENCE [LARGE SCALE GENOMIC DNA]</scope>
    <source>
        <strain evidence="1 2">IBRC-M10418</strain>
    </source>
</reference>
<proteinExistence type="predicted"/>
<evidence type="ECO:0000313" key="2">
    <source>
        <dbReference type="Proteomes" id="UP000199215"/>
    </source>
</evidence>
<name>A0A1H6JPS4_9EURY</name>
<dbReference type="STRING" id="1267564.SAMN05192561_11812"/>
<organism evidence="1 2">
    <name type="scientific">Halopenitus malekzadehii</name>
    <dbReference type="NCBI Taxonomy" id="1267564"/>
    <lineage>
        <taxon>Archaea</taxon>
        <taxon>Methanobacteriati</taxon>
        <taxon>Methanobacteriota</taxon>
        <taxon>Stenosarchaea group</taxon>
        <taxon>Halobacteria</taxon>
        <taxon>Halobacteriales</taxon>
        <taxon>Haloferacaceae</taxon>
        <taxon>Halopenitus</taxon>
    </lineage>
</organism>
<keyword evidence="2" id="KW-1185">Reference proteome</keyword>
<dbReference type="AlphaFoldDB" id="A0A1H6JPS4"/>